<proteinExistence type="predicted"/>
<gene>
    <name evidence="3" type="ORF">H171_4487</name>
</gene>
<keyword evidence="2" id="KW-0472">Membrane</keyword>
<keyword evidence="2" id="KW-1133">Transmembrane helix</keyword>
<dbReference type="OrthoDB" id="1900632at2"/>
<comment type="caution">
    <text evidence="3">The sequence shown here is derived from an EMBL/GenBank/DDBJ whole genome shotgun (WGS) entry which is preliminary data.</text>
</comment>
<accession>A0A2M8ZBS4</accession>
<dbReference type="AlphaFoldDB" id="A0A2M8ZBS4"/>
<feature type="transmembrane region" description="Helical" evidence="2">
    <location>
        <begin position="28"/>
        <end position="50"/>
    </location>
</feature>
<evidence type="ECO:0000313" key="3">
    <source>
        <dbReference type="EMBL" id="PJJ30868.1"/>
    </source>
</evidence>
<keyword evidence="2" id="KW-0812">Transmembrane</keyword>
<evidence type="ECO:0000256" key="2">
    <source>
        <dbReference type="SAM" id="Phobius"/>
    </source>
</evidence>
<reference evidence="3 4" key="1">
    <citation type="submission" date="2017-11" db="EMBL/GenBank/DDBJ databases">
        <title>Understudied soil microbes with underappreciated capabilities: Untangling the Clostridium saccharolyticum group.</title>
        <authorList>
            <person name="Leschine S."/>
        </authorList>
    </citation>
    <scope>NUCLEOTIDE SEQUENCE [LARGE SCALE GENOMIC DNA]</scope>
    <source>
        <strain evidence="3 4">18A</strain>
    </source>
</reference>
<feature type="region of interest" description="Disordered" evidence="1">
    <location>
        <begin position="216"/>
        <end position="237"/>
    </location>
</feature>
<protein>
    <submittedName>
        <fullName evidence="3">Uncharacterized protein</fullName>
    </submittedName>
</protein>
<name>A0A2M8ZBS4_9FIRM</name>
<dbReference type="RefSeq" id="WP_100307066.1">
    <property type="nucleotide sequence ID" value="NZ_PGET01000001.1"/>
</dbReference>
<dbReference type="Proteomes" id="UP000231092">
    <property type="component" value="Unassembled WGS sequence"/>
</dbReference>
<evidence type="ECO:0000313" key="4">
    <source>
        <dbReference type="Proteomes" id="UP000231092"/>
    </source>
</evidence>
<evidence type="ECO:0000256" key="1">
    <source>
        <dbReference type="SAM" id="MobiDB-lite"/>
    </source>
</evidence>
<dbReference type="EMBL" id="PGET01000001">
    <property type="protein sequence ID" value="PJJ30868.1"/>
    <property type="molecule type" value="Genomic_DNA"/>
</dbReference>
<feature type="region of interest" description="Disordered" evidence="1">
    <location>
        <begin position="1"/>
        <end position="21"/>
    </location>
</feature>
<sequence>MNQYNNQVRPNRRNTRSGNRNDAGRNGFLSVLLFYVLPFIVINGLIFFLVTSRPKGEITIGESSDYKSTTMELKIKSLLPVNSMEASLNGSPVEMTKTGLKTYSAVLKSNGTLTVKLTCFNKMKTVIDEQVDVLDDTPPVIKDNVLENGVLSFRLEDSQSGVDYSSIFGCDEDNQDIAPLSIDRSTGRVTFELKKDNLNITAKDNIGNELHVTFTPQGESIEEEETPDGQAVDQTES</sequence>
<organism evidence="3 4">
    <name type="scientific">[Clostridium] celerecrescens 18A</name>
    <dbReference type="NCBI Taxonomy" id="1286362"/>
    <lineage>
        <taxon>Bacteria</taxon>
        <taxon>Bacillati</taxon>
        <taxon>Bacillota</taxon>
        <taxon>Clostridia</taxon>
        <taxon>Lachnospirales</taxon>
        <taxon>Lachnospiraceae</taxon>
        <taxon>Lacrimispora</taxon>
    </lineage>
</organism>